<dbReference type="Proteomes" id="UP000662939">
    <property type="component" value="Chromosome"/>
</dbReference>
<dbReference type="PROSITE" id="PS51257">
    <property type="entry name" value="PROKAR_LIPOPROTEIN"/>
    <property type="match status" value="1"/>
</dbReference>
<dbReference type="AlphaFoldDB" id="A0A895XRT8"/>
<organism evidence="2 3">
    <name type="scientific">Natronoglycomyces albus</name>
    <dbReference type="NCBI Taxonomy" id="2811108"/>
    <lineage>
        <taxon>Bacteria</taxon>
        <taxon>Bacillati</taxon>
        <taxon>Actinomycetota</taxon>
        <taxon>Actinomycetes</taxon>
        <taxon>Glycomycetales</taxon>
        <taxon>Glycomycetaceae</taxon>
        <taxon>Natronoglycomyces</taxon>
    </lineage>
</organism>
<evidence type="ECO:0000256" key="1">
    <source>
        <dbReference type="SAM" id="SignalP"/>
    </source>
</evidence>
<feature type="signal peptide" evidence="1">
    <location>
        <begin position="1"/>
        <end position="25"/>
    </location>
</feature>
<sequence length="346" mass="39253">MSRISSLVRGFVLAIGVALTVSACATDPGEHDFSEEELQTFQQNWLHNTMVRFELRNVVQRLNIMCMEQAGFDIHQEAIEWPEDEDQILGKQFGLVLGADPENVDELGYGDLIDRVWDQDGVRQSILSEYQLQTSTYHYEYQVALRGESVARLNMLDGEVPASHWEEAGVVHTVINGVGEIYYYSEGCEGEVLEALYGENVYSFKQLENEAGPAGQFDFRTHPDVVAAHESWAECMSDFGFPGMDNPLHAQDSIYMMWLELDSQYTLEEPPVEKIRASHEREINMAKADLQCLEDNDINEVQQQSHAESVGLIHTELEVNSSVYLEQAAEYLERAQMLLETHEFGS</sequence>
<dbReference type="RefSeq" id="WP_213170335.1">
    <property type="nucleotide sequence ID" value="NZ_CP070496.1"/>
</dbReference>
<accession>A0A895XRT8</accession>
<keyword evidence="1" id="KW-0732">Signal</keyword>
<evidence type="ECO:0000313" key="3">
    <source>
        <dbReference type="Proteomes" id="UP000662939"/>
    </source>
</evidence>
<reference evidence="2" key="1">
    <citation type="submission" date="2021-02" db="EMBL/GenBank/DDBJ databases">
        <title>Natronoglycomyces albus gen. nov., sp. nov, a haloalkaliphilic actinobacterium from a soda solonchak soil.</title>
        <authorList>
            <person name="Sorokin D.Y."/>
            <person name="Khijniak T.V."/>
            <person name="Zakharycheva A.P."/>
            <person name="Boueva O.V."/>
            <person name="Ariskina E.V."/>
            <person name="Hahnke R.L."/>
            <person name="Bunk B."/>
            <person name="Sproer C."/>
            <person name="Schumann P."/>
            <person name="Evtushenko L.I."/>
            <person name="Kublanov I.V."/>
        </authorList>
    </citation>
    <scope>NUCLEOTIDE SEQUENCE</scope>
    <source>
        <strain evidence="2">DSM 106290</strain>
    </source>
</reference>
<dbReference type="KEGG" id="nav:JQS30_11085"/>
<gene>
    <name evidence="2" type="ORF">JQS30_11085</name>
</gene>
<evidence type="ECO:0000313" key="2">
    <source>
        <dbReference type="EMBL" id="QSB04338.1"/>
    </source>
</evidence>
<feature type="chain" id="PRO_5034826824" evidence="1">
    <location>
        <begin position="26"/>
        <end position="346"/>
    </location>
</feature>
<proteinExistence type="predicted"/>
<dbReference type="EMBL" id="CP070496">
    <property type="protein sequence ID" value="QSB04338.1"/>
    <property type="molecule type" value="Genomic_DNA"/>
</dbReference>
<name>A0A895XRT8_9ACTN</name>
<protein>
    <submittedName>
        <fullName evidence="2">Uncharacterized protein</fullName>
    </submittedName>
</protein>
<keyword evidence="3" id="KW-1185">Reference proteome</keyword>